<gene>
    <name evidence="3" type="ORF">FRUB_00813</name>
</gene>
<proteinExistence type="predicted"/>
<reference evidence="4" key="1">
    <citation type="submission" date="2017-06" db="EMBL/GenBank/DDBJ databases">
        <title>Genome analysis of Fimbriiglobus ruber SP5, the first member of the order Planctomycetales with confirmed chitinolytic capability.</title>
        <authorList>
            <person name="Ravin N.V."/>
            <person name="Rakitin A.L."/>
            <person name="Ivanova A.A."/>
            <person name="Beletsky A.V."/>
            <person name="Kulichevskaya I.S."/>
            <person name="Mardanov A.V."/>
            <person name="Dedysh S.N."/>
        </authorList>
    </citation>
    <scope>NUCLEOTIDE SEQUENCE [LARGE SCALE GENOMIC DNA]</scope>
    <source>
        <strain evidence="4">SP5</strain>
    </source>
</reference>
<dbReference type="Proteomes" id="UP000214646">
    <property type="component" value="Unassembled WGS sequence"/>
</dbReference>
<dbReference type="PANTHER" id="PTHR40469:SF2">
    <property type="entry name" value="GALACTOSE-BINDING DOMAIN-LIKE SUPERFAMILY PROTEIN"/>
    <property type="match status" value="1"/>
</dbReference>
<dbReference type="InterPro" id="IPR029062">
    <property type="entry name" value="Class_I_gatase-like"/>
</dbReference>
<feature type="signal peptide" evidence="1">
    <location>
        <begin position="1"/>
        <end position="22"/>
    </location>
</feature>
<dbReference type="Gene3D" id="3.40.50.880">
    <property type="match status" value="1"/>
</dbReference>
<dbReference type="InterPro" id="IPR029010">
    <property type="entry name" value="ThuA-like"/>
</dbReference>
<dbReference type="OrthoDB" id="9785923at2"/>
<dbReference type="EMBL" id="NIDE01000001">
    <property type="protein sequence ID" value="OWK47114.1"/>
    <property type="molecule type" value="Genomic_DNA"/>
</dbReference>
<feature type="domain" description="ThuA-like" evidence="2">
    <location>
        <begin position="28"/>
        <end position="279"/>
    </location>
</feature>
<dbReference type="Pfam" id="PF06283">
    <property type="entry name" value="ThuA"/>
    <property type="match status" value="1"/>
</dbReference>
<dbReference type="RefSeq" id="WP_088252255.1">
    <property type="nucleotide sequence ID" value="NZ_NIDE01000001.1"/>
</dbReference>
<name>A0A225E5S5_9BACT</name>
<sequence length="304" mass="33145">MPTSRLLSTAIAVAALATTAFAADPKIRVVVVDGQNNHDWKSTTPIILKQFAASDRFTVDVATSPQKPKKGESADDYKAAMDKFHPDLTKYDVLVSNYNGDSWGKAFNDDLDARLKAGKIGLVIVHAANNAFGGWKEYNQMIGMGWRGPKDGRRLKYDGEGKEIIVPAGEDQGSGHRYTGPFTITVRDPEHPITKGMPKEWLHALDELYDNMRGPIQNVKILATALSDAAKKGTGAHEPMIWTVTYGEGRVFHTPMGHDANAMRCIGFGATLLRGTEWAATGKVTIPLPVDFPTAEKNTQIPAK</sequence>
<dbReference type="SUPFAM" id="SSF52317">
    <property type="entry name" value="Class I glutamine amidotransferase-like"/>
    <property type="match status" value="1"/>
</dbReference>
<evidence type="ECO:0000313" key="3">
    <source>
        <dbReference type="EMBL" id="OWK47114.1"/>
    </source>
</evidence>
<protein>
    <recommendedName>
        <fullName evidence="2">ThuA-like domain-containing protein</fullName>
    </recommendedName>
</protein>
<accession>A0A225E5S5</accession>
<dbReference type="AlphaFoldDB" id="A0A225E5S5"/>
<evidence type="ECO:0000256" key="1">
    <source>
        <dbReference type="SAM" id="SignalP"/>
    </source>
</evidence>
<organism evidence="3 4">
    <name type="scientific">Fimbriiglobus ruber</name>
    <dbReference type="NCBI Taxonomy" id="1908690"/>
    <lineage>
        <taxon>Bacteria</taxon>
        <taxon>Pseudomonadati</taxon>
        <taxon>Planctomycetota</taxon>
        <taxon>Planctomycetia</taxon>
        <taxon>Gemmatales</taxon>
        <taxon>Gemmataceae</taxon>
        <taxon>Fimbriiglobus</taxon>
    </lineage>
</organism>
<evidence type="ECO:0000259" key="2">
    <source>
        <dbReference type="Pfam" id="PF06283"/>
    </source>
</evidence>
<comment type="caution">
    <text evidence="3">The sequence shown here is derived from an EMBL/GenBank/DDBJ whole genome shotgun (WGS) entry which is preliminary data.</text>
</comment>
<evidence type="ECO:0000313" key="4">
    <source>
        <dbReference type="Proteomes" id="UP000214646"/>
    </source>
</evidence>
<feature type="chain" id="PRO_5013166590" description="ThuA-like domain-containing protein" evidence="1">
    <location>
        <begin position="23"/>
        <end position="304"/>
    </location>
</feature>
<keyword evidence="1" id="KW-0732">Signal</keyword>
<dbReference type="PANTHER" id="PTHR40469">
    <property type="entry name" value="SECRETED GLYCOSYL HYDROLASE"/>
    <property type="match status" value="1"/>
</dbReference>
<keyword evidence="4" id="KW-1185">Reference proteome</keyword>